<dbReference type="PANTHER" id="PTHR48051:SF54">
    <property type="entry name" value="LEUCINE-RICH REPEAT-CONTAINING PROTEIN"/>
    <property type="match status" value="1"/>
</dbReference>
<dbReference type="GO" id="GO:0005737">
    <property type="term" value="C:cytoplasm"/>
    <property type="evidence" value="ECO:0007669"/>
    <property type="project" value="TreeGrafter"/>
</dbReference>
<name>A0A2I0GT25_PUNGR</name>
<dbReference type="AlphaFoldDB" id="A0A2I0GT25"/>
<dbReference type="EMBL" id="PGOL01044675">
    <property type="protein sequence ID" value="PKH69503.1"/>
    <property type="molecule type" value="Genomic_DNA"/>
</dbReference>
<keyword evidence="1" id="KW-0433">Leucine-rich repeat</keyword>
<proteinExistence type="inferred from homology"/>
<dbReference type="Gene3D" id="3.80.10.10">
    <property type="entry name" value="Ribonuclease Inhibitor"/>
    <property type="match status" value="1"/>
</dbReference>
<accession>A0A2I0GT25</accession>
<keyword evidence="2" id="KW-0677">Repeat</keyword>
<dbReference type="InterPro" id="IPR032675">
    <property type="entry name" value="LRR_dom_sf"/>
</dbReference>
<dbReference type="InterPro" id="IPR001611">
    <property type="entry name" value="Leu-rich_rpt"/>
</dbReference>
<evidence type="ECO:0000313" key="4">
    <source>
        <dbReference type="EMBL" id="PKH69503.1"/>
    </source>
</evidence>
<keyword evidence="5" id="KW-1185">Reference proteome</keyword>
<reference evidence="4 5" key="1">
    <citation type="submission" date="2017-11" db="EMBL/GenBank/DDBJ databases">
        <title>De-novo sequencing of pomegranate (Punica granatum L.) genome.</title>
        <authorList>
            <person name="Akparov Z."/>
            <person name="Amiraslanov A."/>
            <person name="Hajiyeva S."/>
            <person name="Abbasov M."/>
            <person name="Kaur K."/>
            <person name="Hamwieh A."/>
            <person name="Solovyev V."/>
            <person name="Salamov A."/>
            <person name="Braich B."/>
            <person name="Kosarev P."/>
            <person name="Mahmoud A."/>
            <person name="Hajiyev E."/>
            <person name="Babayeva S."/>
            <person name="Izzatullayeva V."/>
            <person name="Mammadov A."/>
            <person name="Mammadov A."/>
            <person name="Sharifova S."/>
            <person name="Ojaghi J."/>
            <person name="Eynullazada K."/>
            <person name="Bayramov B."/>
            <person name="Abdulazimova A."/>
            <person name="Shahmuradov I."/>
        </authorList>
    </citation>
    <scope>NUCLEOTIDE SEQUENCE [LARGE SCALE GENOMIC DNA]</scope>
    <source>
        <strain evidence="5">cv. AG2017</strain>
        <tissue evidence="4">Leaf</tissue>
    </source>
</reference>
<dbReference type="SUPFAM" id="SSF52058">
    <property type="entry name" value="L domain-like"/>
    <property type="match status" value="1"/>
</dbReference>
<comment type="similarity">
    <text evidence="3">Belongs to the SHOC2 family.</text>
</comment>
<organism evidence="4 5">
    <name type="scientific">Punica granatum</name>
    <name type="common">Pomegranate</name>
    <dbReference type="NCBI Taxonomy" id="22663"/>
    <lineage>
        <taxon>Eukaryota</taxon>
        <taxon>Viridiplantae</taxon>
        <taxon>Streptophyta</taxon>
        <taxon>Embryophyta</taxon>
        <taxon>Tracheophyta</taxon>
        <taxon>Spermatophyta</taxon>
        <taxon>Magnoliopsida</taxon>
        <taxon>eudicotyledons</taxon>
        <taxon>Gunneridae</taxon>
        <taxon>Pentapetalae</taxon>
        <taxon>rosids</taxon>
        <taxon>malvids</taxon>
        <taxon>Myrtales</taxon>
        <taxon>Lythraceae</taxon>
        <taxon>Punica</taxon>
    </lineage>
</organism>
<dbReference type="Proteomes" id="UP000233551">
    <property type="component" value="Unassembled WGS sequence"/>
</dbReference>
<evidence type="ECO:0000256" key="1">
    <source>
        <dbReference type="ARBA" id="ARBA00022614"/>
    </source>
</evidence>
<comment type="caution">
    <text evidence="4">The sequence shown here is derived from an EMBL/GenBank/DDBJ whole genome shotgun (WGS) entry which is preliminary data.</text>
</comment>
<sequence length="90" mass="9610">MRKLETLFGRGRKNLTQLPDSISHFTSLEDLVLDCGSITKLPDSNGPLSSLTELSLSNTTIRRLPDSVGNLSSLEVCGGVPCYSLDAGEA</sequence>
<protein>
    <submittedName>
        <fullName evidence="4">Uncharacterized protein</fullName>
    </submittedName>
</protein>
<evidence type="ECO:0000256" key="3">
    <source>
        <dbReference type="ARBA" id="ARBA00023786"/>
    </source>
</evidence>
<evidence type="ECO:0000256" key="2">
    <source>
        <dbReference type="ARBA" id="ARBA00022737"/>
    </source>
</evidence>
<dbReference type="PANTHER" id="PTHR48051">
    <property type="match status" value="1"/>
</dbReference>
<dbReference type="InterPro" id="IPR050216">
    <property type="entry name" value="LRR_domain-containing"/>
</dbReference>
<evidence type="ECO:0000313" key="5">
    <source>
        <dbReference type="Proteomes" id="UP000233551"/>
    </source>
</evidence>
<gene>
    <name evidence="4" type="ORF">CRG98_050130</name>
</gene>
<dbReference type="Pfam" id="PF13855">
    <property type="entry name" value="LRR_8"/>
    <property type="match status" value="1"/>
</dbReference>